<reference evidence="1 2" key="1">
    <citation type="journal article" date="2015" name="Genome Announc.">
        <title>Draft Genome Sequence of Clostridium tyrobutyricum Strain DIVETGP, Isolated from Cow's Milk for Grana Padano Production.</title>
        <authorList>
            <person name="Soggiu A."/>
            <person name="Piras C."/>
            <person name="Gaiarsa S."/>
            <person name="Sassera D."/>
            <person name="Roncada P."/>
            <person name="Bendixen E."/>
            <person name="Brasca M."/>
            <person name="Bonizzi L."/>
        </authorList>
    </citation>
    <scope>NUCLEOTIDE SEQUENCE [LARGE SCALE GENOMIC DNA]</scope>
    <source>
        <strain evidence="1 2">DIVETGP</strain>
    </source>
</reference>
<name>W6NDF6_CLOTY</name>
<dbReference type="Proteomes" id="UP000019482">
    <property type="component" value="Unassembled WGS sequence"/>
</dbReference>
<comment type="caution">
    <text evidence="1">The sequence shown here is derived from an EMBL/GenBank/DDBJ whole genome shotgun (WGS) entry which is preliminary data.</text>
</comment>
<dbReference type="AlphaFoldDB" id="W6NDF6"/>
<evidence type="ECO:0000313" key="2">
    <source>
        <dbReference type="Proteomes" id="UP000019482"/>
    </source>
</evidence>
<keyword evidence="2" id="KW-1185">Reference proteome</keyword>
<evidence type="ECO:0000313" key="1">
    <source>
        <dbReference type="EMBL" id="CDL90032.1"/>
    </source>
</evidence>
<gene>
    <name evidence="1" type="ORF">CTDIVETGP_0102</name>
</gene>
<organism evidence="1 2">
    <name type="scientific">Clostridium tyrobutyricum DIVETGP</name>
    <dbReference type="NCBI Taxonomy" id="1408889"/>
    <lineage>
        <taxon>Bacteria</taxon>
        <taxon>Bacillati</taxon>
        <taxon>Bacillota</taxon>
        <taxon>Clostridia</taxon>
        <taxon>Eubacteriales</taxon>
        <taxon>Clostridiaceae</taxon>
        <taxon>Clostridium</taxon>
    </lineage>
</organism>
<dbReference type="EMBL" id="CBXI010000003">
    <property type="protein sequence ID" value="CDL90032.1"/>
    <property type="molecule type" value="Genomic_DNA"/>
</dbReference>
<accession>W6NDF6</accession>
<sequence>MPKILDYIIYYFVVKPNVYENSIFVYNIFNKNHNILYNYIMIFSQFLKF</sequence>
<protein>
    <submittedName>
        <fullName evidence="1">Uncharacterized protein</fullName>
    </submittedName>
</protein>
<proteinExistence type="predicted"/>